<protein>
    <submittedName>
        <fullName evidence="1">Uncharacterized protein</fullName>
    </submittedName>
</protein>
<dbReference type="EMBL" id="BARS01032318">
    <property type="protein sequence ID" value="GAG27331.1"/>
    <property type="molecule type" value="Genomic_DNA"/>
</dbReference>
<proteinExistence type="predicted"/>
<evidence type="ECO:0000313" key="1">
    <source>
        <dbReference type="EMBL" id="GAG27331.1"/>
    </source>
</evidence>
<feature type="non-terminal residue" evidence="1">
    <location>
        <position position="1"/>
    </location>
</feature>
<name>X0XR30_9ZZZZ</name>
<sequence length="32" mass="3694">VCNFYILFKIPENYTKITEVEPGSKFSGAVWL</sequence>
<comment type="caution">
    <text evidence="1">The sequence shown here is derived from an EMBL/GenBank/DDBJ whole genome shotgun (WGS) entry which is preliminary data.</text>
</comment>
<accession>X0XR30</accession>
<reference evidence="1" key="1">
    <citation type="journal article" date="2014" name="Front. Microbiol.">
        <title>High frequency of phylogenetically diverse reductive dehalogenase-homologous genes in deep subseafloor sedimentary metagenomes.</title>
        <authorList>
            <person name="Kawai M."/>
            <person name="Futagami T."/>
            <person name="Toyoda A."/>
            <person name="Takaki Y."/>
            <person name="Nishi S."/>
            <person name="Hori S."/>
            <person name="Arai W."/>
            <person name="Tsubouchi T."/>
            <person name="Morono Y."/>
            <person name="Uchiyama I."/>
            <person name="Ito T."/>
            <person name="Fujiyama A."/>
            <person name="Inagaki F."/>
            <person name="Takami H."/>
        </authorList>
    </citation>
    <scope>NUCLEOTIDE SEQUENCE</scope>
    <source>
        <strain evidence="1">Expedition CK06-06</strain>
    </source>
</reference>
<gene>
    <name evidence="1" type="ORF">S01H1_50174</name>
</gene>
<organism evidence="1">
    <name type="scientific">marine sediment metagenome</name>
    <dbReference type="NCBI Taxonomy" id="412755"/>
    <lineage>
        <taxon>unclassified sequences</taxon>
        <taxon>metagenomes</taxon>
        <taxon>ecological metagenomes</taxon>
    </lineage>
</organism>
<dbReference type="AlphaFoldDB" id="X0XR30"/>